<sequence length="67" mass="7483">MEDGRGMNGLDRYPTSLPYLSMQMKKNSEWKGGEKKIARMHDRMMPPVLRCDGASYTVAVSSANVTS</sequence>
<proteinExistence type="predicted"/>
<evidence type="ECO:0000313" key="1">
    <source>
        <dbReference type="EMBL" id="VDP13821.1"/>
    </source>
</evidence>
<dbReference type="Proteomes" id="UP000267606">
    <property type="component" value="Unassembled WGS sequence"/>
</dbReference>
<reference evidence="1 2" key="2">
    <citation type="submission" date="2018-11" db="EMBL/GenBank/DDBJ databases">
        <authorList>
            <consortium name="Pathogen Informatics"/>
        </authorList>
    </citation>
    <scope>NUCLEOTIDE SEQUENCE [LARGE SCALE GENOMIC DNA]</scope>
</reference>
<dbReference type="EMBL" id="UZAJ01040212">
    <property type="protein sequence ID" value="VDP13821.1"/>
    <property type="molecule type" value="Genomic_DNA"/>
</dbReference>
<reference evidence="3" key="1">
    <citation type="submission" date="2016-06" db="UniProtKB">
        <authorList>
            <consortium name="WormBaseParasite"/>
        </authorList>
    </citation>
    <scope>IDENTIFICATION</scope>
</reference>
<name>A0A183I152_9BILA</name>
<accession>A0A183I152</accession>
<protein>
    <submittedName>
        <fullName evidence="1 3">Uncharacterized protein</fullName>
    </submittedName>
</protein>
<dbReference type="AlphaFoldDB" id="A0A183I152"/>
<evidence type="ECO:0000313" key="2">
    <source>
        <dbReference type="Proteomes" id="UP000267606"/>
    </source>
</evidence>
<keyword evidence="2" id="KW-1185">Reference proteome</keyword>
<organism evidence="3">
    <name type="scientific">Onchocerca flexuosa</name>
    <dbReference type="NCBI Taxonomy" id="387005"/>
    <lineage>
        <taxon>Eukaryota</taxon>
        <taxon>Metazoa</taxon>
        <taxon>Ecdysozoa</taxon>
        <taxon>Nematoda</taxon>
        <taxon>Chromadorea</taxon>
        <taxon>Rhabditida</taxon>
        <taxon>Spirurina</taxon>
        <taxon>Spiruromorpha</taxon>
        <taxon>Filarioidea</taxon>
        <taxon>Onchocercidae</taxon>
        <taxon>Onchocerca</taxon>
    </lineage>
</organism>
<evidence type="ECO:0000313" key="3">
    <source>
        <dbReference type="WBParaSite" id="OFLC_0001346501-mRNA-1"/>
    </source>
</evidence>
<dbReference type="WBParaSite" id="OFLC_0001346501-mRNA-1">
    <property type="protein sequence ID" value="OFLC_0001346501-mRNA-1"/>
    <property type="gene ID" value="OFLC_0001346501"/>
</dbReference>
<gene>
    <name evidence="1" type="ORF">OFLC_LOCUS13464</name>
</gene>